<proteinExistence type="inferred from homology"/>
<dbReference type="AlphaFoldDB" id="A0A9D1PDS5"/>
<dbReference type="Gene3D" id="1.20.1530.20">
    <property type="match status" value="1"/>
</dbReference>
<dbReference type="Pfam" id="PF03547">
    <property type="entry name" value="Mem_trans"/>
    <property type="match status" value="1"/>
</dbReference>
<feature type="transmembrane region" description="Helical" evidence="8">
    <location>
        <begin position="250"/>
        <end position="269"/>
    </location>
</feature>
<keyword evidence="4" id="KW-1003">Cell membrane</keyword>
<feature type="transmembrane region" description="Helical" evidence="8">
    <location>
        <begin position="193"/>
        <end position="214"/>
    </location>
</feature>
<keyword evidence="5 8" id="KW-0812">Transmembrane</keyword>
<evidence type="ECO:0000256" key="6">
    <source>
        <dbReference type="ARBA" id="ARBA00022989"/>
    </source>
</evidence>
<keyword evidence="3" id="KW-0813">Transport</keyword>
<comment type="subcellular location">
    <subcellularLocation>
        <location evidence="1">Cell membrane</location>
        <topology evidence="1">Multi-pass membrane protein</topology>
    </subcellularLocation>
</comment>
<dbReference type="PANTHER" id="PTHR36838:SF3">
    <property type="entry name" value="TRANSPORTER AUXIN EFFLUX CARRIER EC FAMILY"/>
    <property type="match status" value="1"/>
</dbReference>
<dbReference type="EMBL" id="DXIQ01000031">
    <property type="protein sequence ID" value="HIV38378.1"/>
    <property type="molecule type" value="Genomic_DNA"/>
</dbReference>
<dbReference type="InterPro" id="IPR004776">
    <property type="entry name" value="Mem_transp_PIN-like"/>
</dbReference>
<feature type="transmembrane region" description="Helical" evidence="8">
    <location>
        <begin position="60"/>
        <end position="82"/>
    </location>
</feature>
<dbReference type="InterPro" id="IPR038770">
    <property type="entry name" value="Na+/solute_symporter_sf"/>
</dbReference>
<evidence type="ECO:0000256" key="1">
    <source>
        <dbReference type="ARBA" id="ARBA00004651"/>
    </source>
</evidence>
<feature type="transmembrane region" description="Helical" evidence="8">
    <location>
        <begin position="94"/>
        <end position="114"/>
    </location>
</feature>
<feature type="transmembrane region" description="Helical" evidence="8">
    <location>
        <begin position="226"/>
        <end position="244"/>
    </location>
</feature>
<dbReference type="Proteomes" id="UP000886814">
    <property type="component" value="Unassembled WGS sequence"/>
</dbReference>
<evidence type="ECO:0000313" key="10">
    <source>
        <dbReference type="Proteomes" id="UP000886814"/>
    </source>
</evidence>
<keyword evidence="6 8" id="KW-1133">Transmembrane helix</keyword>
<dbReference type="GO" id="GO:0005886">
    <property type="term" value="C:plasma membrane"/>
    <property type="evidence" value="ECO:0007669"/>
    <property type="project" value="UniProtKB-SubCell"/>
</dbReference>
<dbReference type="PANTHER" id="PTHR36838">
    <property type="entry name" value="AUXIN EFFLUX CARRIER FAMILY PROTEIN"/>
    <property type="match status" value="1"/>
</dbReference>
<feature type="transmembrane region" description="Helical" evidence="8">
    <location>
        <begin position="281"/>
        <end position="301"/>
    </location>
</feature>
<comment type="similarity">
    <text evidence="2">Belongs to the auxin efflux carrier (TC 2.A.69) family.</text>
</comment>
<dbReference type="GO" id="GO:0055085">
    <property type="term" value="P:transmembrane transport"/>
    <property type="evidence" value="ECO:0007669"/>
    <property type="project" value="InterPro"/>
</dbReference>
<reference evidence="9" key="1">
    <citation type="journal article" date="2021" name="PeerJ">
        <title>Extensive microbial diversity within the chicken gut microbiome revealed by metagenomics and culture.</title>
        <authorList>
            <person name="Gilroy R."/>
            <person name="Ravi A."/>
            <person name="Getino M."/>
            <person name="Pursley I."/>
            <person name="Horton D.L."/>
            <person name="Alikhan N.F."/>
            <person name="Baker D."/>
            <person name="Gharbi K."/>
            <person name="Hall N."/>
            <person name="Watson M."/>
            <person name="Adriaenssens E.M."/>
            <person name="Foster-Nyarko E."/>
            <person name="Jarju S."/>
            <person name="Secka A."/>
            <person name="Antonio M."/>
            <person name="Oren A."/>
            <person name="Chaudhuri R.R."/>
            <person name="La Ragione R."/>
            <person name="Hildebrand F."/>
            <person name="Pallen M.J."/>
        </authorList>
    </citation>
    <scope>NUCLEOTIDE SEQUENCE</scope>
    <source>
        <strain evidence="9">CHK195-9823</strain>
    </source>
</reference>
<organism evidence="9 10">
    <name type="scientific">Candidatus Blautia stercorigallinarum</name>
    <dbReference type="NCBI Taxonomy" id="2838501"/>
    <lineage>
        <taxon>Bacteria</taxon>
        <taxon>Bacillati</taxon>
        <taxon>Bacillota</taxon>
        <taxon>Clostridia</taxon>
        <taxon>Lachnospirales</taxon>
        <taxon>Lachnospiraceae</taxon>
        <taxon>Blautia</taxon>
    </lineage>
</organism>
<name>A0A9D1PDS5_9FIRM</name>
<evidence type="ECO:0000256" key="2">
    <source>
        <dbReference type="ARBA" id="ARBA00010145"/>
    </source>
</evidence>
<evidence type="ECO:0000256" key="7">
    <source>
        <dbReference type="ARBA" id="ARBA00023136"/>
    </source>
</evidence>
<sequence length="302" mass="33048">MSNVLTQTIVYVILLFAGYGFKKAGIFKVEDTDFLKKVILYLTMPAMAVNGLKDLELQPSFLWCFLVGFGTSTILMLVGMAVTRRKSPEERVMYLFNFNTYNIGNFAIPFLTGLISTEGFAALCLFDIGVAIYLYGIDYSLAEAVKGGKGSFSLKFLLKKIFTSPITDMYLLMILLAALHLRLPDPILKLASVMGNANAFLAMLSIGILFELNLEKKNIRDMVKFFVLRYGTILLIMAGVILLIPFSQDIRQAICVLLMAPVASIAPLLTMNAGGDGAKAAQINSVSILIGIAGMMVVYALV</sequence>
<reference evidence="9" key="2">
    <citation type="submission" date="2021-04" db="EMBL/GenBank/DDBJ databases">
        <authorList>
            <person name="Gilroy R."/>
        </authorList>
    </citation>
    <scope>NUCLEOTIDE SEQUENCE</scope>
    <source>
        <strain evidence="9">CHK195-9823</strain>
    </source>
</reference>
<feature type="transmembrane region" description="Helical" evidence="8">
    <location>
        <begin position="161"/>
        <end position="181"/>
    </location>
</feature>
<evidence type="ECO:0000256" key="8">
    <source>
        <dbReference type="SAM" id="Phobius"/>
    </source>
</evidence>
<comment type="caution">
    <text evidence="9">The sequence shown here is derived from an EMBL/GenBank/DDBJ whole genome shotgun (WGS) entry which is preliminary data.</text>
</comment>
<feature type="transmembrane region" description="Helical" evidence="8">
    <location>
        <begin position="120"/>
        <end position="141"/>
    </location>
</feature>
<accession>A0A9D1PDS5</accession>
<protein>
    <submittedName>
        <fullName evidence="9">AEC family transporter</fullName>
    </submittedName>
</protein>
<evidence type="ECO:0000313" key="9">
    <source>
        <dbReference type="EMBL" id="HIV38378.1"/>
    </source>
</evidence>
<evidence type="ECO:0000256" key="3">
    <source>
        <dbReference type="ARBA" id="ARBA00022448"/>
    </source>
</evidence>
<evidence type="ECO:0000256" key="5">
    <source>
        <dbReference type="ARBA" id="ARBA00022692"/>
    </source>
</evidence>
<gene>
    <name evidence="9" type="ORF">H9747_05165</name>
</gene>
<keyword evidence="7 8" id="KW-0472">Membrane</keyword>
<evidence type="ECO:0000256" key="4">
    <source>
        <dbReference type="ARBA" id="ARBA00022475"/>
    </source>
</evidence>